<keyword evidence="7 8" id="KW-0998">Cell outer membrane</keyword>
<keyword evidence="6 8" id="KW-0472">Membrane</keyword>
<dbReference type="EMBL" id="JBBHJY010000010">
    <property type="protein sequence ID" value="MEJ6011666.1"/>
    <property type="molecule type" value="Genomic_DNA"/>
</dbReference>
<evidence type="ECO:0000256" key="5">
    <source>
        <dbReference type="ARBA" id="ARBA00023077"/>
    </source>
</evidence>
<dbReference type="InterPro" id="IPR039426">
    <property type="entry name" value="TonB-dep_rcpt-like"/>
</dbReference>
<sequence length="884" mass="93885">MKVKKSTRFGALKLGVALVALWPGLALANSAEAPGEEAPADQPIVVTGTLIRGSQAVGSQTIGIDQSKLEAIGAPNTADLIANIPQAGLFMGFVGIRGSNNFSVAVNRPSLRYLGNTSGSTNSTLMLLDGHRMPGMGILQTTPDLDAIAPGAIERVEIVTDGGSSIYGSDAVGGVMNFITRKEFDGIEARGSYGFADNYQAINAAITAGTKWEGGSAYVSYDYSWHDEIYGADRDWSQSRDWVNNVGANKDCSPGNITAGGNTYALPGLTAGLGNRCDLSELQTIYPRETKHSVFASLHLDSGGPLSFSLKSFYLNRKSFSDGGPLSATAGTSVPASSPFYVPIAGVTSAEVFVYNFSPLWGNSSAQTTELESFGVTPSIDLDLGSNWHLNALASYGTGRATFLGNLVNLTPVTTAAAAGTFNPANLSAAGNAATLATARDWFQYGRAMNKQANFRAVFDGKLFDLPGGALGVAAGVELLQEQYIGNNSRGITAAGMAALTDFKKRRTVKSVFGELNAPILDMLTINASGRYDDYSDFGSTFNPKVGANFKPAEWLTIRGNWSKAFQAPGLSDLALATNPNWNLLPTAVRPFTKPGLAPGSTNRNILVVLGGVKAPLDPQKAETWSLGIDLKPVPGLALGATYYNIDFKGAIGIPPIFTPATFYAEFPNNFVTYDAGNAALQSYFNSLATTAGNSAATLAGLPSGFDSVYAVMDSRSTNLARIKTSGLDLYLRYRHETSFGAIYTDIAGTYITKFLRQANPNAGLVDQRPTDFSKLRMTASIGAEVGQFKTQFTWNHSQGFATIGNAANLNQTRVASYNLFNLFAQYKVPSDSGVFRDMSFSLNVDNLFDTDPPLYRGARGSLFGVDNGFTLGRLVRLGVSKKF</sequence>
<keyword evidence="13" id="KW-0675">Receptor</keyword>
<keyword evidence="10" id="KW-0732">Signal</keyword>
<evidence type="ECO:0000256" key="3">
    <source>
        <dbReference type="ARBA" id="ARBA00022452"/>
    </source>
</evidence>
<protein>
    <submittedName>
        <fullName evidence="13">TonB-dependent receptor</fullName>
    </submittedName>
</protein>
<keyword evidence="5 9" id="KW-0798">TonB box</keyword>
<dbReference type="Proteomes" id="UP001379235">
    <property type="component" value="Unassembled WGS sequence"/>
</dbReference>
<dbReference type="PANTHER" id="PTHR47234">
    <property type="match status" value="1"/>
</dbReference>
<name>A0ABU8SCH9_9SPHN</name>
<dbReference type="PANTHER" id="PTHR47234:SF2">
    <property type="entry name" value="TONB-DEPENDENT RECEPTOR"/>
    <property type="match status" value="1"/>
</dbReference>
<feature type="chain" id="PRO_5045137687" evidence="10">
    <location>
        <begin position="29"/>
        <end position="884"/>
    </location>
</feature>
<evidence type="ECO:0000256" key="2">
    <source>
        <dbReference type="ARBA" id="ARBA00022448"/>
    </source>
</evidence>
<dbReference type="Gene3D" id="2.170.130.10">
    <property type="entry name" value="TonB-dependent receptor, plug domain"/>
    <property type="match status" value="1"/>
</dbReference>
<evidence type="ECO:0000256" key="9">
    <source>
        <dbReference type="RuleBase" id="RU003357"/>
    </source>
</evidence>
<comment type="subcellular location">
    <subcellularLocation>
        <location evidence="1 8">Cell outer membrane</location>
        <topology evidence="1 8">Multi-pass membrane protein</topology>
    </subcellularLocation>
</comment>
<feature type="domain" description="TonB-dependent receptor plug" evidence="12">
    <location>
        <begin position="61"/>
        <end position="175"/>
    </location>
</feature>
<dbReference type="Pfam" id="PF07715">
    <property type="entry name" value="Plug"/>
    <property type="match status" value="1"/>
</dbReference>
<evidence type="ECO:0000256" key="7">
    <source>
        <dbReference type="ARBA" id="ARBA00023237"/>
    </source>
</evidence>
<accession>A0ABU8SCH9</accession>
<evidence type="ECO:0000313" key="13">
    <source>
        <dbReference type="EMBL" id="MEJ6011666.1"/>
    </source>
</evidence>
<organism evidence="13 14">
    <name type="scientific">Novosphingobium aquae</name>
    <dbReference type="NCBI Taxonomy" id="3133435"/>
    <lineage>
        <taxon>Bacteria</taxon>
        <taxon>Pseudomonadati</taxon>
        <taxon>Pseudomonadota</taxon>
        <taxon>Alphaproteobacteria</taxon>
        <taxon>Sphingomonadales</taxon>
        <taxon>Sphingomonadaceae</taxon>
        <taxon>Novosphingobium</taxon>
    </lineage>
</organism>
<evidence type="ECO:0000256" key="4">
    <source>
        <dbReference type="ARBA" id="ARBA00022692"/>
    </source>
</evidence>
<dbReference type="InterPro" id="IPR036942">
    <property type="entry name" value="Beta-barrel_TonB_sf"/>
</dbReference>
<feature type="signal peptide" evidence="10">
    <location>
        <begin position="1"/>
        <end position="28"/>
    </location>
</feature>
<keyword evidence="14" id="KW-1185">Reference proteome</keyword>
<dbReference type="InterPro" id="IPR000531">
    <property type="entry name" value="Beta-barrel_TonB"/>
</dbReference>
<evidence type="ECO:0000259" key="12">
    <source>
        <dbReference type="Pfam" id="PF07715"/>
    </source>
</evidence>
<reference evidence="13 14" key="1">
    <citation type="submission" date="2024-03" db="EMBL/GenBank/DDBJ databases">
        <authorList>
            <person name="Jo J.-H."/>
        </authorList>
    </citation>
    <scope>NUCLEOTIDE SEQUENCE [LARGE SCALE GENOMIC DNA]</scope>
    <source>
        <strain evidence="13 14">AS3R-12</strain>
    </source>
</reference>
<evidence type="ECO:0000313" key="14">
    <source>
        <dbReference type="Proteomes" id="UP001379235"/>
    </source>
</evidence>
<comment type="similarity">
    <text evidence="8 9">Belongs to the TonB-dependent receptor family.</text>
</comment>
<dbReference type="RefSeq" id="WP_339969128.1">
    <property type="nucleotide sequence ID" value="NZ_JBBHJY010000010.1"/>
</dbReference>
<dbReference type="Gene3D" id="2.40.170.20">
    <property type="entry name" value="TonB-dependent receptor, beta-barrel domain"/>
    <property type="match status" value="1"/>
</dbReference>
<evidence type="ECO:0000259" key="11">
    <source>
        <dbReference type="Pfam" id="PF00593"/>
    </source>
</evidence>
<keyword evidence="4 8" id="KW-0812">Transmembrane</keyword>
<comment type="caution">
    <text evidence="13">The sequence shown here is derived from an EMBL/GenBank/DDBJ whole genome shotgun (WGS) entry which is preliminary data.</text>
</comment>
<evidence type="ECO:0000256" key="8">
    <source>
        <dbReference type="PROSITE-ProRule" id="PRU01360"/>
    </source>
</evidence>
<feature type="domain" description="TonB-dependent receptor-like beta-barrel" evidence="11">
    <location>
        <begin position="354"/>
        <end position="848"/>
    </location>
</feature>
<proteinExistence type="inferred from homology"/>
<dbReference type="InterPro" id="IPR012910">
    <property type="entry name" value="Plug_dom"/>
</dbReference>
<evidence type="ECO:0000256" key="10">
    <source>
        <dbReference type="SAM" id="SignalP"/>
    </source>
</evidence>
<dbReference type="PROSITE" id="PS52016">
    <property type="entry name" value="TONB_DEPENDENT_REC_3"/>
    <property type="match status" value="1"/>
</dbReference>
<evidence type="ECO:0000256" key="1">
    <source>
        <dbReference type="ARBA" id="ARBA00004571"/>
    </source>
</evidence>
<dbReference type="SUPFAM" id="SSF56935">
    <property type="entry name" value="Porins"/>
    <property type="match status" value="1"/>
</dbReference>
<keyword evidence="3 8" id="KW-1134">Transmembrane beta strand</keyword>
<dbReference type="InterPro" id="IPR037066">
    <property type="entry name" value="Plug_dom_sf"/>
</dbReference>
<gene>
    <name evidence="13" type="ORF">WG900_17260</name>
</gene>
<dbReference type="Pfam" id="PF00593">
    <property type="entry name" value="TonB_dep_Rec_b-barrel"/>
    <property type="match status" value="1"/>
</dbReference>
<keyword evidence="2 8" id="KW-0813">Transport</keyword>
<evidence type="ECO:0000256" key="6">
    <source>
        <dbReference type="ARBA" id="ARBA00023136"/>
    </source>
</evidence>